<dbReference type="PATRIC" id="fig|1423777.3.peg.1847"/>
<dbReference type="SUPFAM" id="SSF55811">
    <property type="entry name" value="Nudix"/>
    <property type="match status" value="1"/>
</dbReference>
<dbReference type="Proteomes" id="UP000051686">
    <property type="component" value="Unassembled WGS sequence"/>
</dbReference>
<dbReference type="EMBL" id="AZEH01000039">
    <property type="protein sequence ID" value="KRL04659.1"/>
    <property type="molecule type" value="Genomic_DNA"/>
</dbReference>
<dbReference type="Gene3D" id="3.90.79.10">
    <property type="entry name" value="Nucleoside Triphosphate Pyrophosphohydrolase"/>
    <property type="match status" value="1"/>
</dbReference>
<keyword evidence="2" id="KW-0378">Hydrolase</keyword>
<accession>A0A0R1MJH4</accession>
<dbReference type="Pfam" id="PF00293">
    <property type="entry name" value="NUDIX"/>
    <property type="match status" value="1"/>
</dbReference>
<gene>
    <name evidence="4" type="ORF">FD46_GL001793</name>
</gene>
<sequence>MNFEEKVLDSKRIYSGKIINVEKETVLLPDGKNAQREIVRHHGAVALICVTADDKMVFVKQWREPLRKITLEVPAGKIEPSEEKTPCETAKRELNEEVRMQAEKLRQIAVFYTSPGFADEKMYLYFAEGLTPVEQALPQDADEFLNVSELSLEEAEKQIAAGFICDSKTIMSVWYWKLLKLRSV</sequence>
<dbReference type="GO" id="GO:0005829">
    <property type="term" value="C:cytosol"/>
    <property type="evidence" value="ECO:0007669"/>
    <property type="project" value="TreeGrafter"/>
</dbReference>
<organism evidence="4 5">
    <name type="scientific">Liquorilactobacillus oeni DSM 19972</name>
    <dbReference type="NCBI Taxonomy" id="1423777"/>
    <lineage>
        <taxon>Bacteria</taxon>
        <taxon>Bacillati</taxon>
        <taxon>Bacillota</taxon>
        <taxon>Bacilli</taxon>
        <taxon>Lactobacillales</taxon>
        <taxon>Lactobacillaceae</taxon>
        <taxon>Liquorilactobacillus</taxon>
    </lineage>
</organism>
<comment type="caution">
    <text evidence="4">The sequence shown here is derived from an EMBL/GenBank/DDBJ whole genome shotgun (WGS) entry which is preliminary data.</text>
</comment>
<evidence type="ECO:0000313" key="4">
    <source>
        <dbReference type="EMBL" id="KRL04659.1"/>
    </source>
</evidence>
<evidence type="ECO:0000259" key="3">
    <source>
        <dbReference type="PROSITE" id="PS51462"/>
    </source>
</evidence>
<dbReference type="AlphaFoldDB" id="A0A0R1MJH4"/>
<protein>
    <submittedName>
        <fullName evidence="4">ADP-ribose pyrophosphatase</fullName>
    </submittedName>
</protein>
<dbReference type="GO" id="GO:0016787">
    <property type="term" value="F:hydrolase activity"/>
    <property type="evidence" value="ECO:0007669"/>
    <property type="project" value="UniProtKB-KW"/>
</dbReference>
<dbReference type="InterPro" id="IPR015797">
    <property type="entry name" value="NUDIX_hydrolase-like_dom_sf"/>
</dbReference>
<evidence type="ECO:0000256" key="1">
    <source>
        <dbReference type="ARBA" id="ARBA00001946"/>
    </source>
</evidence>
<feature type="domain" description="Nudix hydrolase" evidence="3">
    <location>
        <begin position="39"/>
        <end position="172"/>
    </location>
</feature>
<proteinExistence type="predicted"/>
<dbReference type="RefSeq" id="WP_057896612.1">
    <property type="nucleotide sequence ID" value="NZ_AZEH01000039.1"/>
</dbReference>
<dbReference type="FunFam" id="3.90.79.10:FF:000024">
    <property type="entry name" value="ADP-ribose pyrophosphatase"/>
    <property type="match status" value="1"/>
</dbReference>
<dbReference type="InterPro" id="IPR000086">
    <property type="entry name" value="NUDIX_hydrolase_dom"/>
</dbReference>
<dbReference type="PANTHER" id="PTHR11839:SF18">
    <property type="entry name" value="NUDIX HYDROLASE DOMAIN-CONTAINING PROTEIN"/>
    <property type="match status" value="1"/>
</dbReference>
<dbReference type="CDD" id="cd03424">
    <property type="entry name" value="NUDIX_ADPRase_Nudt5_UGPPase_Nudt14"/>
    <property type="match status" value="1"/>
</dbReference>
<dbReference type="OrthoDB" id="9806150at2"/>
<dbReference type="STRING" id="1423777.FD46_GL001793"/>
<reference evidence="4 5" key="1">
    <citation type="journal article" date="2015" name="Genome Announc.">
        <title>Expanding the biotechnology potential of lactobacilli through comparative genomics of 213 strains and associated genera.</title>
        <authorList>
            <person name="Sun Z."/>
            <person name="Harris H.M."/>
            <person name="McCann A."/>
            <person name="Guo C."/>
            <person name="Argimon S."/>
            <person name="Zhang W."/>
            <person name="Yang X."/>
            <person name="Jeffery I.B."/>
            <person name="Cooney J.C."/>
            <person name="Kagawa T.F."/>
            <person name="Liu W."/>
            <person name="Song Y."/>
            <person name="Salvetti E."/>
            <person name="Wrobel A."/>
            <person name="Rasinkangas P."/>
            <person name="Parkhill J."/>
            <person name="Rea M.C."/>
            <person name="O'Sullivan O."/>
            <person name="Ritari J."/>
            <person name="Douillard F.P."/>
            <person name="Paul Ross R."/>
            <person name="Yang R."/>
            <person name="Briner A.E."/>
            <person name="Felis G.E."/>
            <person name="de Vos W.M."/>
            <person name="Barrangou R."/>
            <person name="Klaenhammer T.R."/>
            <person name="Caufield P.W."/>
            <person name="Cui Y."/>
            <person name="Zhang H."/>
            <person name="O'Toole P.W."/>
        </authorList>
    </citation>
    <scope>NUCLEOTIDE SEQUENCE [LARGE SCALE GENOMIC DNA]</scope>
    <source>
        <strain evidence="4 5">DSM 19972</strain>
    </source>
</reference>
<name>A0A0R1MJH4_9LACO</name>
<dbReference type="GO" id="GO:0006753">
    <property type="term" value="P:nucleoside phosphate metabolic process"/>
    <property type="evidence" value="ECO:0007669"/>
    <property type="project" value="TreeGrafter"/>
</dbReference>
<evidence type="ECO:0000256" key="2">
    <source>
        <dbReference type="ARBA" id="ARBA00022801"/>
    </source>
</evidence>
<dbReference type="PANTHER" id="PTHR11839">
    <property type="entry name" value="UDP/ADP-SUGAR PYROPHOSPHATASE"/>
    <property type="match status" value="1"/>
</dbReference>
<keyword evidence="5" id="KW-1185">Reference proteome</keyword>
<comment type="cofactor">
    <cofactor evidence="1">
        <name>Mg(2+)</name>
        <dbReference type="ChEBI" id="CHEBI:18420"/>
    </cofactor>
</comment>
<dbReference type="GO" id="GO:0019693">
    <property type="term" value="P:ribose phosphate metabolic process"/>
    <property type="evidence" value="ECO:0007669"/>
    <property type="project" value="TreeGrafter"/>
</dbReference>
<dbReference type="PROSITE" id="PS51462">
    <property type="entry name" value="NUDIX"/>
    <property type="match status" value="1"/>
</dbReference>
<evidence type="ECO:0000313" key="5">
    <source>
        <dbReference type="Proteomes" id="UP000051686"/>
    </source>
</evidence>